<organism evidence="2 3">
    <name type="scientific">Alternaria atra</name>
    <dbReference type="NCBI Taxonomy" id="119953"/>
    <lineage>
        <taxon>Eukaryota</taxon>
        <taxon>Fungi</taxon>
        <taxon>Dikarya</taxon>
        <taxon>Ascomycota</taxon>
        <taxon>Pezizomycotina</taxon>
        <taxon>Dothideomycetes</taxon>
        <taxon>Pleosporomycetidae</taxon>
        <taxon>Pleosporales</taxon>
        <taxon>Pleosporineae</taxon>
        <taxon>Pleosporaceae</taxon>
        <taxon>Alternaria</taxon>
        <taxon>Alternaria sect. Ulocladioides</taxon>
    </lineage>
</organism>
<dbReference type="AlphaFoldDB" id="A0A8J2I0W0"/>
<dbReference type="OrthoDB" id="10255963at2759"/>
<dbReference type="RefSeq" id="XP_043168577.1">
    <property type="nucleotide sequence ID" value="XM_043312642.1"/>
</dbReference>
<reference evidence="2" key="1">
    <citation type="submission" date="2021-05" db="EMBL/GenBank/DDBJ databases">
        <authorList>
            <person name="Stam R."/>
        </authorList>
    </citation>
    <scope>NUCLEOTIDE SEQUENCE</scope>
    <source>
        <strain evidence="2">CS162</strain>
    </source>
</reference>
<sequence>MGALFIFALIATTVYANNGISEDFFTGNNGIKAAEAASPMWHMASGSCLPGAAEDGQGHQTNGVDISVVLCGINQNQAGGCADSTYRGPNWPYANIPGEPFQQIPTYYKVAYCPGDDSWRVSYHVYFKHDVSHKSDFEWAVVKFTKQSDGLWYRYGLLMETDGDYGVGFWNDVPSTFDSTDDQMQDGNKQRNHAKLYFGKRSHSVHYDMESRNKNTCIKPDFRANDFQFWSLYNLRHESVIDFAWTYGQASNPRSVDICDNKGHTF</sequence>
<comment type="caution">
    <text evidence="2">The sequence shown here is derived from an EMBL/GenBank/DDBJ whole genome shotgun (WGS) entry which is preliminary data.</text>
</comment>
<protein>
    <submittedName>
        <fullName evidence="2">Uncharacterized protein</fullName>
    </submittedName>
</protein>
<evidence type="ECO:0000313" key="2">
    <source>
        <dbReference type="EMBL" id="CAG5158182.1"/>
    </source>
</evidence>
<keyword evidence="3" id="KW-1185">Reference proteome</keyword>
<keyword evidence="1" id="KW-0732">Signal</keyword>
<name>A0A8J2I0W0_9PLEO</name>
<proteinExistence type="predicted"/>
<feature type="chain" id="PRO_5035179502" evidence="1">
    <location>
        <begin position="17"/>
        <end position="266"/>
    </location>
</feature>
<dbReference type="GeneID" id="67016759"/>
<dbReference type="EMBL" id="CAJRGZ010000018">
    <property type="protein sequence ID" value="CAG5158182.1"/>
    <property type="molecule type" value="Genomic_DNA"/>
</dbReference>
<evidence type="ECO:0000256" key="1">
    <source>
        <dbReference type="SAM" id="SignalP"/>
    </source>
</evidence>
<evidence type="ECO:0000313" key="3">
    <source>
        <dbReference type="Proteomes" id="UP000676310"/>
    </source>
</evidence>
<dbReference type="Proteomes" id="UP000676310">
    <property type="component" value="Unassembled WGS sequence"/>
</dbReference>
<accession>A0A8J2I0W0</accession>
<gene>
    <name evidence="2" type="ORF">ALTATR162_LOCUS5026</name>
</gene>
<feature type="signal peptide" evidence="1">
    <location>
        <begin position="1"/>
        <end position="16"/>
    </location>
</feature>